<dbReference type="Pfam" id="PF05015">
    <property type="entry name" value="HigB-like_toxin"/>
    <property type="match status" value="1"/>
</dbReference>
<name>A0A1I7FAZ1_9PROT</name>
<accession>A0A1I7FAZ1</accession>
<dbReference type="PANTHER" id="PTHR40266:SF2">
    <property type="entry name" value="TOXIN HIGB-1"/>
    <property type="match status" value="1"/>
</dbReference>
<dbReference type="EMBL" id="FPBL01000001">
    <property type="protein sequence ID" value="SFU33349.1"/>
    <property type="molecule type" value="Genomic_DNA"/>
</dbReference>
<gene>
    <name evidence="1" type="ORF">SAMN05216339_101384</name>
</gene>
<proteinExistence type="predicted"/>
<dbReference type="Proteomes" id="UP000183926">
    <property type="component" value="Unassembled WGS sequence"/>
</dbReference>
<dbReference type="RefSeq" id="WP_074926540.1">
    <property type="nucleotide sequence ID" value="NZ_FPBL01000001.1"/>
</dbReference>
<evidence type="ECO:0000313" key="2">
    <source>
        <dbReference type="Proteomes" id="UP000183926"/>
    </source>
</evidence>
<dbReference type="SUPFAM" id="SSF143011">
    <property type="entry name" value="RelE-like"/>
    <property type="match status" value="1"/>
</dbReference>
<dbReference type="InterPro" id="IPR007711">
    <property type="entry name" value="HigB-1"/>
</dbReference>
<sequence>MIRNFKHKGLEIFFKTGSTRGIQAEHAAKLGRILRALDVAQAPAELDFPGFRLHPLKGDLAGYWSITVNKNWRVIFVFVGVDTDLVGYLDYHDK</sequence>
<dbReference type="Gene3D" id="3.30.2310.20">
    <property type="entry name" value="RelE-like"/>
    <property type="match status" value="1"/>
</dbReference>
<dbReference type="PANTHER" id="PTHR40266">
    <property type="entry name" value="TOXIN HIGB-1"/>
    <property type="match status" value="1"/>
</dbReference>
<dbReference type="InterPro" id="IPR035093">
    <property type="entry name" value="RelE/ParE_toxin_dom_sf"/>
</dbReference>
<protein>
    <submittedName>
        <fullName evidence="1">Proteic killer suppression protein</fullName>
    </submittedName>
</protein>
<evidence type="ECO:0000313" key="1">
    <source>
        <dbReference type="EMBL" id="SFU33349.1"/>
    </source>
</evidence>
<dbReference type="OrthoDB" id="9801102at2"/>
<dbReference type="AlphaFoldDB" id="A0A1I7FAZ1"/>
<reference evidence="1 2" key="1">
    <citation type="submission" date="2016-10" db="EMBL/GenBank/DDBJ databases">
        <authorList>
            <person name="de Groot N.N."/>
        </authorList>
    </citation>
    <scope>NUCLEOTIDE SEQUENCE [LARGE SCALE GENOMIC DNA]</scope>
    <source>
        <strain evidence="1 2">Nm24</strain>
    </source>
</reference>
<organism evidence="1 2">
    <name type="scientific">Nitrosomonas eutropha</name>
    <dbReference type="NCBI Taxonomy" id="916"/>
    <lineage>
        <taxon>Bacteria</taxon>
        <taxon>Pseudomonadati</taxon>
        <taxon>Pseudomonadota</taxon>
        <taxon>Betaproteobacteria</taxon>
        <taxon>Nitrosomonadales</taxon>
        <taxon>Nitrosomonadaceae</taxon>
        <taxon>Nitrosomonas</taxon>
    </lineage>
</organism>